<dbReference type="PaxDb" id="39947-A0A0P0Y9V1"/>
<evidence type="ECO:0000256" key="1">
    <source>
        <dbReference type="SAM" id="SignalP"/>
    </source>
</evidence>
<feature type="signal peptide" evidence="1">
    <location>
        <begin position="1"/>
        <end position="23"/>
    </location>
</feature>
<dbReference type="InterPro" id="IPR026960">
    <property type="entry name" value="RVT-Znf"/>
</dbReference>
<dbReference type="Proteomes" id="UP000059680">
    <property type="component" value="Chromosome 12"/>
</dbReference>
<dbReference type="EMBL" id="AP014968">
    <property type="protein sequence ID" value="BAT16990.1"/>
    <property type="molecule type" value="Genomic_DNA"/>
</dbReference>
<feature type="chain" id="PRO_5006057449" evidence="1">
    <location>
        <begin position="24"/>
        <end position="105"/>
    </location>
</feature>
<accession>A0A0P0Y9V1</accession>
<organism evidence="3 4">
    <name type="scientific">Oryza sativa subsp. japonica</name>
    <name type="common">Rice</name>
    <dbReference type="NCBI Taxonomy" id="39947"/>
    <lineage>
        <taxon>Eukaryota</taxon>
        <taxon>Viridiplantae</taxon>
        <taxon>Streptophyta</taxon>
        <taxon>Embryophyta</taxon>
        <taxon>Tracheophyta</taxon>
        <taxon>Spermatophyta</taxon>
        <taxon>Magnoliopsida</taxon>
        <taxon>Liliopsida</taxon>
        <taxon>Poales</taxon>
        <taxon>Poaceae</taxon>
        <taxon>BOP clade</taxon>
        <taxon>Oryzoideae</taxon>
        <taxon>Oryzeae</taxon>
        <taxon>Oryzinae</taxon>
        <taxon>Oryza</taxon>
        <taxon>Oryza sativa</taxon>
    </lineage>
</organism>
<dbReference type="eggNOG" id="KOG1075">
    <property type="taxonomic scope" value="Eukaryota"/>
</dbReference>
<dbReference type="AlphaFoldDB" id="A0A0P0Y9V1"/>
<dbReference type="Pfam" id="PF13966">
    <property type="entry name" value="zf-RVT"/>
    <property type="match status" value="1"/>
</dbReference>
<proteinExistence type="predicted"/>
<reference evidence="3 4" key="2">
    <citation type="journal article" date="2013" name="Plant Cell Physiol.">
        <title>Rice Annotation Project Database (RAP-DB): an integrative and interactive database for rice genomics.</title>
        <authorList>
            <person name="Sakai H."/>
            <person name="Lee S.S."/>
            <person name="Tanaka T."/>
            <person name="Numa H."/>
            <person name="Kim J."/>
            <person name="Kawahara Y."/>
            <person name="Wakimoto H."/>
            <person name="Yang C.C."/>
            <person name="Iwamoto M."/>
            <person name="Abe T."/>
            <person name="Yamada Y."/>
            <person name="Muto A."/>
            <person name="Inokuchi H."/>
            <person name="Ikemura T."/>
            <person name="Matsumoto T."/>
            <person name="Sasaki T."/>
            <person name="Itoh T."/>
        </authorList>
    </citation>
    <scope>NUCLEOTIDE SEQUENCE [LARGE SCALE GENOMIC DNA]</scope>
    <source>
        <strain evidence="4">cv. Nipponbare</strain>
    </source>
</reference>
<gene>
    <name evidence="3" type="ordered locus">Os12g0443101</name>
    <name evidence="3" type="ORF">OSNPB_120443101</name>
</gene>
<dbReference type="InParanoid" id="A0A0P0Y9V1"/>
<keyword evidence="1" id="KW-0732">Signal</keyword>
<evidence type="ECO:0000313" key="4">
    <source>
        <dbReference type="Proteomes" id="UP000059680"/>
    </source>
</evidence>
<keyword evidence="4" id="KW-1185">Reference proteome</keyword>
<dbReference type="OMA" id="WHNIGIN"/>
<reference evidence="3 4" key="3">
    <citation type="journal article" date="2013" name="Rice">
        <title>Improvement of the Oryza sativa Nipponbare reference genome using next generation sequence and optical map data.</title>
        <authorList>
            <person name="Kawahara Y."/>
            <person name="de la Bastide M."/>
            <person name="Hamilton J.P."/>
            <person name="Kanamori H."/>
            <person name="McCombie W.R."/>
            <person name="Ouyang S."/>
            <person name="Schwartz D.C."/>
            <person name="Tanaka T."/>
            <person name="Wu J."/>
            <person name="Zhou S."/>
            <person name="Childs K.L."/>
            <person name="Davidson R.M."/>
            <person name="Lin H."/>
            <person name="Quesada-Ocampo L."/>
            <person name="Vaillancourt B."/>
            <person name="Sakai H."/>
            <person name="Lee S.S."/>
            <person name="Kim J."/>
            <person name="Numa H."/>
            <person name="Itoh T."/>
            <person name="Buell C.R."/>
            <person name="Matsumoto T."/>
        </authorList>
    </citation>
    <scope>NUCLEOTIDE SEQUENCE [LARGE SCALE GENOMIC DNA]</scope>
    <source>
        <strain evidence="4">cv. Nipponbare</strain>
    </source>
</reference>
<sequence>MENKCTLKLKVFLWLLLMDRLNSKDLLQRKHFNTQGNDRCVTCNSLTTEDSFHLFFTCSFAQQCWHNIGINGNFHTTFMDMIIEAKENFQFPFFMETFAICCWNI</sequence>
<dbReference type="FunCoup" id="A0A0P0Y9V1">
    <property type="interactions" value="272"/>
</dbReference>
<evidence type="ECO:0000259" key="2">
    <source>
        <dbReference type="Pfam" id="PF13966"/>
    </source>
</evidence>
<evidence type="ECO:0000313" key="3">
    <source>
        <dbReference type="EMBL" id="BAT16990.1"/>
    </source>
</evidence>
<protein>
    <submittedName>
        <fullName evidence="3">Os12g0443101 protein</fullName>
    </submittedName>
</protein>
<name>A0A0P0Y9V1_ORYSJ</name>
<dbReference type="Gramene" id="Os12t0443101-01">
    <property type="protein sequence ID" value="Os12t0443101-01"/>
    <property type="gene ID" value="Os12g0443101"/>
</dbReference>
<reference evidence="4" key="1">
    <citation type="journal article" date="2005" name="Nature">
        <title>The map-based sequence of the rice genome.</title>
        <authorList>
            <consortium name="International rice genome sequencing project (IRGSP)"/>
            <person name="Matsumoto T."/>
            <person name="Wu J."/>
            <person name="Kanamori H."/>
            <person name="Katayose Y."/>
            <person name="Fujisawa M."/>
            <person name="Namiki N."/>
            <person name="Mizuno H."/>
            <person name="Yamamoto K."/>
            <person name="Antonio B.A."/>
            <person name="Baba T."/>
            <person name="Sakata K."/>
            <person name="Nagamura Y."/>
            <person name="Aoki H."/>
            <person name="Arikawa K."/>
            <person name="Arita K."/>
            <person name="Bito T."/>
            <person name="Chiden Y."/>
            <person name="Fujitsuka N."/>
            <person name="Fukunaka R."/>
            <person name="Hamada M."/>
            <person name="Harada C."/>
            <person name="Hayashi A."/>
            <person name="Hijishita S."/>
            <person name="Honda M."/>
            <person name="Hosokawa S."/>
            <person name="Ichikawa Y."/>
            <person name="Idonuma A."/>
            <person name="Iijima M."/>
            <person name="Ikeda M."/>
            <person name="Ikeno M."/>
            <person name="Ito K."/>
            <person name="Ito S."/>
            <person name="Ito T."/>
            <person name="Ito Y."/>
            <person name="Ito Y."/>
            <person name="Iwabuchi A."/>
            <person name="Kamiya K."/>
            <person name="Karasawa W."/>
            <person name="Kurita K."/>
            <person name="Katagiri S."/>
            <person name="Kikuta A."/>
            <person name="Kobayashi H."/>
            <person name="Kobayashi N."/>
            <person name="Machita K."/>
            <person name="Maehara T."/>
            <person name="Masukawa M."/>
            <person name="Mizubayashi T."/>
            <person name="Mukai Y."/>
            <person name="Nagasaki H."/>
            <person name="Nagata Y."/>
            <person name="Naito S."/>
            <person name="Nakashima M."/>
            <person name="Nakama Y."/>
            <person name="Nakamichi Y."/>
            <person name="Nakamura M."/>
            <person name="Meguro A."/>
            <person name="Negishi M."/>
            <person name="Ohta I."/>
            <person name="Ohta T."/>
            <person name="Okamoto M."/>
            <person name="Ono N."/>
            <person name="Saji S."/>
            <person name="Sakaguchi M."/>
            <person name="Sakai K."/>
            <person name="Shibata M."/>
            <person name="Shimokawa T."/>
            <person name="Song J."/>
            <person name="Takazaki Y."/>
            <person name="Terasawa K."/>
            <person name="Tsugane M."/>
            <person name="Tsuji K."/>
            <person name="Ueda S."/>
            <person name="Waki K."/>
            <person name="Yamagata H."/>
            <person name="Yamamoto M."/>
            <person name="Yamamoto S."/>
            <person name="Yamane H."/>
            <person name="Yoshiki S."/>
            <person name="Yoshihara R."/>
            <person name="Yukawa K."/>
            <person name="Zhong H."/>
            <person name="Yano M."/>
            <person name="Yuan Q."/>
            <person name="Ouyang S."/>
            <person name="Liu J."/>
            <person name="Jones K.M."/>
            <person name="Gansberger K."/>
            <person name="Moffat K."/>
            <person name="Hill J."/>
            <person name="Bera J."/>
            <person name="Fadrosh D."/>
            <person name="Jin S."/>
            <person name="Johri S."/>
            <person name="Kim M."/>
            <person name="Overton L."/>
            <person name="Reardon M."/>
            <person name="Tsitrin T."/>
            <person name="Vuong H."/>
            <person name="Weaver B."/>
            <person name="Ciecko A."/>
            <person name="Tallon L."/>
            <person name="Jackson J."/>
            <person name="Pai G."/>
            <person name="Aken S.V."/>
            <person name="Utterback T."/>
            <person name="Reidmuller S."/>
            <person name="Feldblyum T."/>
            <person name="Hsiao J."/>
            <person name="Zismann V."/>
            <person name="Iobst S."/>
            <person name="de Vazeille A.R."/>
            <person name="Buell C.R."/>
            <person name="Ying K."/>
            <person name="Li Y."/>
            <person name="Lu T."/>
            <person name="Huang Y."/>
            <person name="Zhao Q."/>
            <person name="Feng Q."/>
            <person name="Zhang L."/>
            <person name="Zhu J."/>
            <person name="Weng Q."/>
            <person name="Mu J."/>
            <person name="Lu Y."/>
            <person name="Fan D."/>
            <person name="Liu Y."/>
            <person name="Guan J."/>
            <person name="Zhang Y."/>
            <person name="Yu S."/>
            <person name="Liu X."/>
            <person name="Zhang Y."/>
            <person name="Hong G."/>
            <person name="Han B."/>
            <person name="Choisne N."/>
            <person name="Demange N."/>
            <person name="Orjeda G."/>
            <person name="Samain S."/>
            <person name="Cattolico L."/>
            <person name="Pelletier E."/>
            <person name="Couloux A."/>
            <person name="Segurens B."/>
            <person name="Wincker P."/>
            <person name="D'Hont A."/>
            <person name="Scarpelli C."/>
            <person name="Weissenbach J."/>
            <person name="Salanoubat M."/>
            <person name="Quetier F."/>
            <person name="Yu Y."/>
            <person name="Kim H.R."/>
            <person name="Rambo T."/>
            <person name="Currie J."/>
            <person name="Collura K."/>
            <person name="Luo M."/>
            <person name="Yang T."/>
            <person name="Ammiraju J.S.S."/>
            <person name="Engler F."/>
            <person name="Soderlund C."/>
            <person name="Wing R.A."/>
            <person name="Palmer L.E."/>
            <person name="de la Bastide M."/>
            <person name="Spiegel L."/>
            <person name="Nascimento L."/>
            <person name="Zutavern T."/>
            <person name="O'Shaughnessy A."/>
            <person name="Dike S."/>
            <person name="Dedhia N."/>
            <person name="Preston R."/>
            <person name="Balija V."/>
            <person name="McCombie W.R."/>
            <person name="Chow T."/>
            <person name="Chen H."/>
            <person name="Chung M."/>
            <person name="Chen C."/>
            <person name="Shaw J."/>
            <person name="Wu H."/>
            <person name="Hsiao K."/>
            <person name="Chao Y."/>
            <person name="Chu M."/>
            <person name="Cheng C."/>
            <person name="Hour A."/>
            <person name="Lee P."/>
            <person name="Lin S."/>
            <person name="Lin Y."/>
            <person name="Liou J."/>
            <person name="Liu S."/>
            <person name="Hsing Y."/>
            <person name="Raghuvanshi S."/>
            <person name="Mohanty A."/>
            <person name="Bharti A.K."/>
            <person name="Gaur A."/>
            <person name="Gupta V."/>
            <person name="Kumar D."/>
            <person name="Ravi V."/>
            <person name="Vij S."/>
            <person name="Kapur A."/>
            <person name="Khurana P."/>
            <person name="Khurana P."/>
            <person name="Khurana J.P."/>
            <person name="Tyagi A.K."/>
            <person name="Gaikwad K."/>
            <person name="Singh A."/>
            <person name="Dalal V."/>
            <person name="Srivastava S."/>
            <person name="Dixit A."/>
            <person name="Pal A.K."/>
            <person name="Ghazi I.A."/>
            <person name="Yadav M."/>
            <person name="Pandit A."/>
            <person name="Bhargava A."/>
            <person name="Sureshbabu K."/>
            <person name="Batra K."/>
            <person name="Sharma T.R."/>
            <person name="Mohapatra T."/>
            <person name="Singh N.K."/>
            <person name="Messing J."/>
            <person name="Nelson A.B."/>
            <person name="Fuks G."/>
            <person name="Kavchok S."/>
            <person name="Keizer G."/>
            <person name="Linton E."/>
            <person name="Llaca V."/>
            <person name="Song R."/>
            <person name="Tanyolac B."/>
            <person name="Young S."/>
            <person name="Ho-Il K."/>
            <person name="Hahn J.H."/>
            <person name="Sangsakoo G."/>
            <person name="Vanavichit A."/>
            <person name="de Mattos Luiz.A.T."/>
            <person name="Zimmer P.D."/>
            <person name="Malone G."/>
            <person name="Dellagostin O."/>
            <person name="de Oliveira A.C."/>
            <person name="Bevan M."/>
            <person name="Bancroft I."/>
            <person name="Minx P."/>
            <person name="Cordum H."/>
            <person name="Wilson R."/>
            <person name="Cheng Z."/>
            <person name="Jin W."/>
            <person name="Jiang J."/>
            <person name="Leong S.A."/>
            <person name="Iwama H."/>
            <person name="Gojobori T."/>
            <person name="Itoh T."/>
            <person name="Niimura Y."/>
            <person name="Fujii Y."/>
            <person name="Habara T."/>
            <person name="Sakai H."/>
            <person name="Sato Y."/>
            <person name="Wilson G."/>
            <person name="Kumar K."/>
            <person name="McCouch S."/>
            <person name="Juretic N."/>
            <person name="Hoen D."/>
            <person name="Wright S."/>
            <person name="Bruskiewich R."/>
            <person name="Bureau T."/>
            <person name="Miyao A."/>
            <person name="Hirochika H."/>
            <person name="Nishikawa T."/>
            <person name="Kadowaki K."/>
            <person name="Sugiura M."/>
            <person name="Burr B."/>
            <person name="Sasaki T."/>
        </authorList>
    </citation>
    <scope>NUCLEOTIDE SEQUENCE [LARGE SCALE GENOMIC DNA]</scope>
    <source>
        <strain evidence="4">cv. Nipponbare</strain>
    </source>
</reference>
<feature type="domain" description="Reverse transcriptase zinc-binding" evidence="2">
    <location>
        <begin position="3"/>
        <end position="65"/>
    </location>
</feature>